<evidence type="ECO:0000256" key="2">
    <source>
        <dbReference type="ARBA" id="ARBA00022475"/>
    </source>
</evidence>
<dbReference type="InterPro" id="IPR004117">
    <property type="entry name" value="7tm6_olfct_rcpt"/>
</dbReference>
<comment type="subcellular location">
    <subcellularLocation>
        <location evidence="1 10">Cell membrane</location>
        <topology evidence="1 10">Multi-pass membrane protein</topology>
    </subcellularLocation>
</comment>
<evidence type="ECO:0000256" key="3">
    <source>
        <dbReference type="ARBA" id="ARBA00022606"/>
    </source>
</evidence>
<comment type="similarity">
    <text evidence="10">Belongs to the insect chemoreceptor superfamily. Heteromeric odorant receptor channel (TC 1.A.69) family.</text>
</comment>
<dbReference type="RefSeq" id="XP_046598717.1">
    <property type="nucleotide sequence ID" value="XM_046742761.1"/>
</dbReference>
<sequence length="343" mass="38956">MLHSFFVLVPQMNFILFRNYNTDGLLEAMLFVTAVLTGQIRSIFVAIYRHRITRLFTTCKELWNQSVPADRKIILTWIRRAKFISTIYFCAANCLVSVFVVAATLQQLSFPENSTAKYYPFTPQEDSTPSPQYEIKFAVQVICCFCSMSYIAACDMTGTILTLYLCGQLALVKSWLRDDLSKKKYSQTTGNTNDGLEERFKKCVRRHQIVLELCTELENAIRYNYLIQIVTEMYIMAISAASFTKSSGSFRYFATFILSINGLFFSCWPSDTLSYESTEIAHAVYEVPWYDGSPLVKTMAVVLIARSQRPAILTAGKFIPLSLEAFSSITSSGISFCMVLRSL</sequence>
<protein>
    <recommendedName>
        <fullName evidence="10">Odorant receptor</fullName>
    </recommendedName>
</protein>
<evidence type="ECO:0000313" key="11">
    <source>
        <dbReference type="Proteomes" id="UP000829291"/>
    </source>
</evidence>
<keyword evidence="8 10" id="KW-0675">Receptor</keyword>
<keyword evidence="9 10" id="KW-0807">Transducer</keyword>
<dbReference type="Pfam" id="PF02949">
    <property type="entry name" value="7tm_6"/>
    <property type="match status" value="1"/>
</dbReference>
<keyword evidence="7 10" id="KW-0472">Membrane</keyword>
<evidence type="ECO:0000256" key="4">
    <source>
        <dbReference type="ARBA" id="ARBA00022692"/>
    </source>
</evidence>
<feature type="transmembrane region" description="Helical" evidence="10">
    <location>
        <begin position="28"/>
        <end position="48"/>
    </location>
</feature>
<evidence type="ECO:0000256" key="10">
    <source>
        <dbReference type="RuleBase" id="RU351113"/>
    </source>
</evidence>
<keyword evidence="3 10" id="KW-0716">Sensory transduction</keyword>
<gene>
    <name evidence="12" type="primary">LOC124294969</name>
</gene>
<keyword evidence="11" id="KW-1185">Reference proteome</keyword>
<keyword evidence="5 10" id="KW-0552">Olfaction</keyword>
<evidence type="ECO:0000256" key="5">
    <source>
        <dbReference type="ARBA" id="ARBA00022725"/>
    </source>
</evidence>
<evidence type="ECO:0000256" key="1">
    <source>
        <dbReference type="ARBA" id="ARBA00004651"/>
    </source>
</evidence>
<dbReference type="PANTHER" id="PTHR21137">
    <property type="entry name" value="ODORANT RECEPTOR"/>
    <property type="match status" value="1"/>
</dbReference>
<evidence type="ECO:0000256" key="8">
    <source>
        <dbReference type="ARBA" id="ARBA00023170"/>
    </source>
</evidence>
<evidence type="ECO:0000256" key="6">
    <source>
        <dbReference type="ARBA" id="ARBA00022989"/>
    </source>
</evidence>
<keyword evidence="2" id="KW-1003">Cell membrane</keyword>
<proteinExistence type="inferred from homology"/>
<evidence type="ECO:0000256" key="9">
    <source>
        <dbReference type="ARBA" id="ARBA00023224"/>
    </source>
</evidence>
<reference evidence="12" key="1">
    <citation type="submission" date="2025-08" db="UniProtKB">
        <authorList>
            <consortium name="RefSeq"/>
        </authorList>
    </citation>
    <scope>IDENTIFICATION</scope>
    <source>
        <tissue evidence="12">Thorax and Abdomen</tissue>
    </source>
</reference>
<evidence type="ECO:0000313" key="12">
    <source>
        <dbReference type="RefSeq" id="XP_046598717.1"/>
    </source>
</evidence>
<keyword evidence="6 10" id="KW-1133">Transmembrane helix</keyword>
<accession>A0ABM3GEM1</accession>
<dbReference type="PANTHER" id="PTHR21137:SF35">
    <property type="entry name" value="ODORANT RECEPTOR 19A-RELATED"/>
    <property type="match status" value="1"/>
</dbReference>
<comment type="caution">
    <text evidence="10">Lacks conserved residue(s) required for the propagation of feature annotation.</text>
</comment>
<evidence type="ECO:0000256" key="7">
    <source>
        <dbReference type="ARBA" id="ARBA00023136"/>
    </source>
</evidence>
<dbReference type="GeneID" id="124294969"/>
<dbReference type="Proteomes" id="UP000829291">
    <property type="component" value="Chromosome 6"/>
</dbReference>
<feature type="transmembrane region" description="Helical" evidence="10">
    <location>
        <begin position="81"/>
        <end position="105"/>
    </location>
</feature>
<keyword evidence="4 10" id="KW-0812">Transmembrane</keyword>
<name>A0ABM3GEM1_NEOLC</name>
<organism evidence="11 12">
    <name type="scientific">Neodiprion lecontei</name>
    <name type="common">Redheaded pine sawfly</name>
    <dbReference type="NCBI Taxonomy" id="441921"/>
    <lineage>
        <taxon>Eukaryota</taxon>
        <taxon>Metazoa</taxon>
        <taxon>Ecdysozoa</taxon>
        <taxon>Arthropoda</taxon>
        <taxon>Hexapoda</taxon>
        <taxon>Insecta</taxon>
        <taxon>Pterygota</taxon>
        <taxon>Neoptera</taxon>
        <taxon>Endopterygota</taxon>
        <taxon>Hymenoptera</taxon>
        <taxon>Tenthredinoidea</taxon>
        <taxon>Diprionidae</taxon>
        <taxon>Diprioninae</taxon>
        <taxon>Neodiprion</taxon>
    </lineage>
</organism>